<evidence type="ECO:0000313" key="3">
    <source>
        <dbReference type="Proteomes" id="UP000271974"/>
    </source>
</evidence>
<sequence>MMLRLGVLLIFVSVWTHLVDGCGPYGGQGGSCTALENLLSTTFQVLGGGSQSRAHASTFYLDGEKSPIACKRQGMQLVEIMSRSMFNSIIQSLDTINPYDGQAYYIAGRYNNGRYLLENGNRLPTNLPWHQGEPSRTDGRHDEDCLVLERRNGQFRLNDVRCWDVDARYLCEDTTVAGK</sequence>
<organism evidence="2 3">
    <name type="scientific">Elysia chlorotica</name>
    <name type="common">Eastern emerald elysia</name>
    <name type="synonym">Sea slug</name>
    <dbReference type="NCBI Taxonomy" id="188477"/>
    <lineage>
        <taxon>Eukaryota</taxon>
        <taxon>Metazoa</taxon>
        <taxon>Spiralia</taxon>
        <taxon>Lophotrochozoa</taxon>
        <taxon>Mollusca</taxon>
        <taxon>Gastropoda</taxon>
        <taxon>Heterobranchia</taxon>
        <taxon>Euthyneura</taxon>
        <taxon>Panpulmonata</taxon>
        <taxon>Sacoglossa</taxon>
        <taxon>Placobranchoidea</taxon>
        <taxon>Plakobranchidae</taxon>
        <taxon>Elysia</taxon>
    </lineage>
</organism>
<name>A0A433U8N4_ELYCH</name>
<dbReference type="SUPFAM" id="SSF56436">
    <property type="entry name" value="C-type lectin-like"/>
    <property type="match status" value="1"/>
</dbReference>
<dbReference type="OrthoDB" id="6151254at2759"/>
<proteinExistence type="predicted"/>
<feature type="chain" id="PRO_5019397337" description="C-type lectin domain-containing protein" evidence="1">
    <location>
        <begin position="22"/>
        <end position="179"/>
    </location>
</feature>
<dbReference type="InterPro" id="IPR016187">
    <property type="entry name" value="CTDL_fold"/>
</dbReference>
<dbReference type="AlphaFoldDB" id="A0A433U8N4"/>
<evidence type="ECO:0000256" key="1">
    <source>
        <dbReference type="SAM" id="SignalP"/>
    </source>
</evidence>
<gene>
    <name evidence="2" type="ORF">EGW08_002056</name>
</gene>
<keyword evidence="1" id="KW-0732">Signal</keyword>
<dbReference type="Gene3D" id="3.10.100.10">
    <property type="entry name" value="Mannose-Binding Protein A, subunit A"/>
    <property type="match status" value="1"/>
</dbReference>
<comment type="caution">
    <text evidence="2">The sequence shown here is derived from an EMBL/GenBank/DDBJ whole genome shotgun (WGS) entry which is preliminary data.</text>
</comment>
<dbReference type="PROSITE" id="PS00615">
    <property type="entry name" value="C_TYPE_LECTIN_1"/>
    <property type="match status" value="1"/>
</dbReference>
<evidence type="ECO:0008006" key="4">
    <source>
        <dbReference type="Google" id="ProtNLM"/>
    </source>
</evidence>
<feature type="signal peptide" evidence="1">
    <location>
        <begin position="1"/>
        <end position="21"/>
    </location>
</feature>
<accession>A0A433U8N4</accession>
<reference evidence="2 3" key="1">
    <citation type="submission" date="2019-01" db="EMBL/GenBank/DDBJ databases">
        <title>A draft genome assembly of the solar-powered sea slug Elysia chlorotica.</title>
        <authorList>
            <person name="Cai H."/>
            <person name="Li Q."/>
            <person name="Fang X."/>
            <person name="Li J."/>
            <person name="Curtis N.E."/>
            <person name="Altenburger A."/>
            <person name="Shibata T."/>
            <person name="Feng M."/>
            <person name="Maeda T."/>
            <person name="Schwartz J.A."/>
            <person name="Shigenobu S."/>
            <person name="Lundholm N."/>
            <person name="Nishiyama T."/>
            <person name="Yang H."/>
            <person name="Hasebe M."/>
            <person name="Li S."/>
            <person name="Pierce S.K."/>
            <person name="Wang J."/>
        </authorList>
    </citation>
    <scope>NUCLEOTIDE SEQUENCE [LARGE SCALE GENOMIC DNA]</scope>
    <source>
        <strain evidence="2">EC2010</strain>
        <tissue evidence="2">Whole organism of an adult</tissue>
    </source>
</reference>
<dbReference type="InterPro" id="IPR018378">
    <property type="entry name" value="C-type_lectin_CS"/>
</dbReference>
<dbReference type="CDD" id="cd00037">
    <property type="entry name" value="CLECT"/>
    <property type="match status" value="1"/>
</dbReference>
<dbReference type="Proteomes" id="UP000271974">
    <property type="component" value="Unassembled WGS sequence"/>
</dbReference>
<dbReference type="EMBL" id="RQTK01000038">
    <property type="protein sequence ID" value="RUS90177.1"/>
    <property type="molecule type" value="Genomic_DNA"/>
</dbReference>
<protein>
    <recommendedName>
        <fullName evidence="4">C-type lectin domain-containing protein</fullName>
    </recommendedName>
</protein>
<evidence type="ECO:0000313" key="2">
    <source>
        <dbReference type="EMBL" id="RUS90177.1"/>
    </source>
</evidence>
<dbReference type="InterPro" id="IPR016186">
    <property type="entry name" value="C-type_lectin-like/link_sf"/>
</dbReference>
<keyword evidence="3" id="KW-1185">Reference proteome</keyword>